<dbReference type="InterPro" id="IPR009003">
    <property type="entry name" value="Peptidase_S1_PA"/>
</dbReference>
<dbReference type="SUPFAM" id="SSF50494">
    <property type="entry name" value="Trypsin-like serine proteases"/>
    <property type="match status" value="1"/>
</dbReference>
<sequence>MSIMGGYEIKISYAPYQVNYDHYYIRVSSSHRLKGSKVIISKHLIHPKYQMSHKFDYDVQLLILHRPLHCTKLVSPIRMSSHFGKYITVAGWGYQTEKSSILHC</sequence>
<evidence type="ECO:0000313" key="2">
    <source>
        <dbReference type="EMBL" id="KAF9418638.1"/>
    </source>
</evidence>
<dbReference type="Pfam" id="PF00089">
    <property type="entry name" value="Trypsin"/>
    <property type="match status" value="1"/>
</dbReference>
<dbReference type="AlphaFoldDB" id="A0A835GKT8"/>
<dbReference type="EMBL" id="JACKWZ010000052">
    <property type="protein sequence ID" value="KAF9418638.1"/>
    <property type="molecule type" value="Genomic_DNA"/>
</dbReference>
<keyword evidence="3" id="KW-1185">Reference proteome</keyword>
<gene>
    <name evidence="2" type="ORF">HW555_004604</name>
</gene>
<dbReference type="InterPro" id="IPR001254">
    <property type="entry name" value="Trypsin_dom"/>
</dbReference>
<dbReference type="InterPro" id="IPR043504">
    <property type="entry name" value="Peptidase_S1_PA_chymotrypsin"/>
</dbReference>
<organism evidence="2 3">
    <name type="scientific">Spodoptera exigua</name>
    <name type="common">Beet armyworm</name>
    <name type="synonym">Noctua fulgens</name>
    <dbReference type="NCBI Taxonomy" id="7107"/>
    <lineage>
        <taxon>Eukaryota</taxon>
        <taxon>Metazoa</taxon>
        <taxon>Ecdysozoa</taxon>
        <taxon>Arthropoda</taxon>
        <taxon>Hexapoda</taxon>
        <taxon>Insecta</taxon>
        <taxon>Pterygota</taxon>
        <taxon>Neoptera</taxon>
        <taxon>Endopterygota</taxon>
        <taxon>Lepidoptera</taxon>
        <taxon>Glossata</taxon>
        <taxon>Ditrysia</taxon>
        <taxon>Noctuoidea</taxon>
        <taxon>Noctuidae</taxon>
        <taxon>Amphipyrinae</taxon>
        <taxon>Spodoptera</taxon>
    </lineage>
</organism>
<proteinExistence type="predicted"/>
<dbReference type="GO" id="GO:0006508">
    <property type="term" value="P:proteolysis"/>
    <property type="evidence" value="ECO:0007669"/>
    <property type="project" value="InterPro"/>
</dbReference>
<protein>
    <recommendedName>
        <fullName evidence="1">Peptidase S1 domain-containing protein</fullName>
    </recommendedName>
</protein>
<evidence type="ECO:0000259" key="1">
    <source>
        <dbReference type="Pfam" id="PF00089"/>
    </source>
</evidence>
<comment type="caution">
    <text evidence="2">The sequence shown here is derived from an EMBL/GenBank/DDBJ whole genome shotgun (WGS) entry which is preliminary data.</text>
</comment>
<dbReference type="Proteomes" id="UP000648187">
    <property type="component" value="Unassembled WGS sequence"/>
</dbReference>
<dbReference type="GO" id="GO:0004252">
    <property type="term" value="F:serine-type endopeptidase activity"/>
    <property type="evidence" value="ECO:0007669"/>
    <property type="project" value="InterPro"/>
</dbReference>
<name>A0A835GKT8_SPOEX</name>
<evidence type="ECO:0000313" key="3">
    <source>
        <dbReference type="Proteomes" id="UP000648187"/>
    </source>
</evidence>
<dbReference type="Gene3D" id="2.40.10.10">
    <property type="entry name" value="Trypsin-like serine proteases"/>
    <property type="match status" value="2"/>
</dbReference>
<accession>A0A835GKT8</accession>
<feature type="domain" description="Peptidase S1" evidence="1">
    <location>
        <begin position="31"/>
        <end position="99"/>
    </location>
</feature>
<reference evidence="2" key="1">
    <citation type="submission" date="2020-08" db="EMBL/GenBank/DDBJ databases">
        <title>Spodoptera exigua strain:BAW_Kor-Di-RS1 Genome sequencing and assembly.</title>
        <authorList>
            <person name="Kim J."/>
            <person name="Nam H.Y."/>
            <person name="Kwon M."/>
            <person name="Choi J.H."/>
            <person name="Cho S.R."/>
            <person name="Kim G.-H."/>
        </authorList>
    </citation>
    <scope>NUCLEOTIDE SEQUENCE</scope>
    <source>
        <strain evidence="2">BAW_Kor-Di-RS1</strain>
        <tissue evidence="2">Whole-body</tissue>
    </source>
</reference>